<keyword evidence="8" id="KW-0862">Zinc</keyword>
<evidence type="ECO:0000256" key="4">
    <source>
        <dbReference type="ARBA" id="ARBA00022679"/>
    </source>
</evidence>
<evidence type="ECO:0000259" key="16">
    <source>
        <dbReference type="PROSITE" id="PS50053"/>
    </source>
</evidence>
<keyword evidence="6 12" id="KW-0863">Zinc-finger</keyword>
<organism evidence="19 20">
    <name type="scientific">Sitophilus oryzae</name>
    <name type="common">Rice weevil</name>
    <name type="synonym">Curculio oryzae</name>
    <dbReference type="NCBI Taxonomy" id="7048"/>
    <lineage>
        <taxon>Eukaryota</taxon>
        <taxon>Metazoa</taxon>
        <taxon>Ecdysozoa</taxon>
        <taxon>Arthropoda</taxon>
        <taxon>Hexapoda</taxon>
        <taxon>Insecta</taxon>
        <taxon>Pterygota</taxon>
        <taxon>Neoptera</taxon>
        <taxon>Endopterygota</taxon>
        <taxon>Coleoptera</taxon>
        <taxon>Polyphaga</taxon>
        <taxon>Cucujiformia</taxon>
        <taxon>Curculionidae</taxon>
        <taxon>Dryophthorinae</taxon>
        <taxon>Sitophilus</taxon>
    </lineage>
</organism>
<dbReference type="Pfam" id="PF12148">
    <property type="entry name" value="TTD"/>
    <property type="match status" value="1"/>
</dbReference>
<dbReference type="SMART" id="SM00184">
    <property type="entry name" value="RING"/>
    <property type="match status" value="2"/>
</dbReference>
<evidence type="ECO:0000259" key="15">
    <source>
        <dbReference type="PROSITE" id="PS50016"/>
    </source>
</evidence>
<evidence type="ECO:0000256" key="6">
    <source>
        <dbReference type="ARBA" id="ARBA00022771"/>
    </source>
</evidence>
<dbReference type="InterPro" id="IPR036987">
    <property type="entry name" value="SRA-YDG_sf"/>
</dbReference>
<evidence type="ECO:0000256" key="3">
    <source>
        <dbReference type="ARBA" id="ARBA00012483"/>
    </source>
</evidence>
<feature type="domain" description="RING-type" evidence="17">
    <location>
        <begin position="675"/>
        <end position="717"/>
    </location>
</feature>
<dbReference type="PANTHER" id="PTHR14140:SF45">
    <property type="entry name" value="RING-TYPE E3 UBIQUITIN TRANSFERASE"/>
    <property type="match status" value="1"/>
</dbReference>
<evidence type="ECO:0000256" key="13">
    <source>
        <dbReference type="PROSITE-ProRule" id="PRU00358"/>
    </source>
</evidence>
<comment type="subcellular location">
    <subcellularLocation>
        <location evidence="13">Nucleus</location>
    </subcellularLocation>
</comment>
<dbReference type="Gene3D" id="3.30.40.10">
    <property type="entry name" value="Zinc/RING finger domain, C3HC4 (zinc finger)"/>
    <property type="match status" value="1"/>
</dbReference>
<protein>
    <recommendedName>
        <fullName evidence="3">RING-type E3 ubiquitin transferase</fullName>
        <ecNumber evidence="3">2.3.2.27</ecNumber>
    </recommendedName>
</protein>
<dbReference type="GO" id="GO:0003677">
    <property type="term" value="F:DNA binding"/>
    <property type="evidence" value="ECO:0007669"/>
    <property type="project" value="UniProtKB-KW"/>
</dbReference>
<comment type="catalytic activity">
    <reaction evidence="1">
        <text>S-ubiquitinyl-[E2 ubiquitin-conjugating enzyme]-L-cysteine + [acceptor protein]-L-lysine = [E2 ubiquitin-conjugating enzyme]-L-cysteine + N(6)-ubiquitinyl-[acceptor protein]-L-lysine.</text>
        <dbReference type="EC" id="2.3.2.27"/>
    </reaction>
</comment>
<feature type="region of interest" description="Disordered" evidence="14">
    <location>
        <begin position="591"/>
        <end position="619"/>
    </location>
</feature>
<dbReference type="PROSITE" id="PS50016">
    <property type="entry name" value="ZF_PHD_2"/>
    <property type="match status" value="1"/>
</dbReference>
<evidence type="ECO:0000313" key="20">
    <source>
        <dbReference type="RefSeq" id="XP_030761306.1"/>
    </source>
</evidence>
<dbReference type="InterPro" id="IPR013083">
    <property type="entry name" value="Znf_RING/FYVE/PHD"/>
</dbReference>
<dbReference type="Gene3D" id="2.30.280.10">
    <property type="entry name" value="SRA-YDG"/>
    <property type="match status" value="1"/>
</dbReference>
<name>A0A6J2YD74_SITOR</name>
<keyword evidence="4" id="KW-0808">Transferase</keyword>
<dbReference type="PROSITE" id="PS50089">
    <property type="entry name" value="ZF_RING_2"/>
    <property type="match status" value="1"/>
</dbReference>
<reference evidence="20" key="1">
    <citation type="submission" date="2025-08" db="UniProtKB">
        <authorList>
            <consortium name="RefSeq"/>
        </authorList>
    </citation>
    <scope>IDENTIFICATION</scope>
    <source>
        <tissue evidence="20">Gonads</tissue>
    </source>
</reference>
<dbReference type="UniPathway" id="UPA00143"/>
<dbReference type="GO" id="GO:0008270">
    <property type="term" value="F:zinc ion binding"/>
    <property type="evidence" value="ECO:0007669"/>
    <property type="project" value="UniProtKB-KW"/>
</dbReference>
<proteinExistence type="predicted"/>
<dbReference type="KEGG" id="soy:115886345"/>
<dbReference type="GO" id="GO:0061630">
    <property type="term" value="F:ubiquitin protein ligase activity"/>
    <property type="evidence" value="ECO:0007669"/>
    <property type="project" value="UniProtKB-EC"/>
</dbReference>
<dbReference type="InterPro" id="IPR045134">
    <property type="entry name" value="UHRF1/2-like"/>
</dbReference>
<dbReference type="Gene3D" id="2.30.30.140">
    <property type="match status" value="1"/>
</dbReference>
<keyword evidence="9" id="KW-0238">DNA-binding</keyword>
<feature type="domain" description="Ubiquitin-like" evidence="16">
    <location>
        <begin position="1"/>
        <end position="78"/>
    </location>
</feature>
<dbReference type="SMART" id="SM00249">
    <property type="entry name" value="PHD"/>
    <property type="match status" value="1"/>
</dbReference>
<dbReference type="Gene3D" id="2.30.30.1150">
    <property type="match status" value="1"/>
</dbReference>
<evidence type="ECO:0000259" key="17">
    <source>
        <dbReference type="PROSITE" id="PS50089"/>
    </source>
</evidence>
<dbReference type="PANTHER" id="PTHR14140">
    <property type="entry name" value="E3 UBIQUITIN-PROTEIN LIGASE UHRF-RELATED"/>
    <property type="match status" value="1"/>
</dbReference>
<dbReference type="Gene3D" id="3.10.20.90">
    <property type="entry name" value="Phosphatidylinositol 3-kinase Catalytic Subunit, Chain A, domain 1"/>
    <property type="match status" value="1"/>
</dbReference>
<dbReference type="Pfam" id="PF00097">
    <property type="entry name" value="zf-C3HC4"/>
    <property type="match status" value="1"/>
</dbReference>
<dbReference type="GO" id="GO:0016567">
    <property type="term" value="P:protein ubiquitination"/>
    <property type="evidence" value="ECO:0007669"/>
    <property type="project" value="UniProtKB-UniPathway"/>
</dbReference>
<evidence type="ECO:0000256" key="2">
    <source>
        <dbReference type="ARBA" id="ARBA00004906"/>
    </source>
</evidence>
<dbReference type="InterPro" id="IPR001965">
    <property type="entry name" value="Znf_PHD"/>
</dbReference>
<keyword evidence="10 13" id="KW-0539">Nucleus</keyword>
<dbReference type="OrthoDB" id="2270193at2759"/>
<dbReference type="SMART" id="SM00466">
    <property type="entry name" value="SRA"/>
    <property type="match status" value="1"/>
</dbReference>
<dbReference type="GO" id="GO:0044027">
    <property type="term" value="P:negative regulation of gene expression via chromosomal CpG island methylation"/>
    <property type="evidence" value="ECO:0007669"/>
    <property type="project" value="TreeGrafter"/>
</dbReference>
<dbReference type="InterPro" id="IPR029071">
    <property type="entry name" value="Ubiquitin-like_domsf"/>
</dbReference>
<dbReference type="InterPro" id="IPR021991">
    <property type="entry name" value="TTD_dom"/>
</dbReference>
<evidence type="ECO:0000313" key="19">
    <source>
        <dbReference type="Proteomes" id="UP000504635"/>
    </source>
</evidence>
<dbReference type="AlphaFoldDB" id="A0A6J2YD74"/>
<accession>A0A6J2YD74</accession>
<dbReference type="InterPro" id="IPR019787">
    <property type="entry name" value="Znf_PHD-finger"/>
</dbReference>
<dbReference type="SUPFAM" id="SSF57850">
    <property type="entry name" value="RING/U-box"/>
    <property type="match status" value="1"/>
</dbReference>
<sequence>MYIRIKADWLEDKSKRESVIPLSKTTTIEELRKLVFSEIDLEPNLQRLFYKGKELVNGHNVNDYSILPNDVIVVFKRQIIVEQSTKDDVLSTPSTIVEEESESKPVAKDVLVKTVSDFYDVNDLVDVRFLDTGAWYEASIIDVFRKESDEKVKEEHLVFRVKSAEHVSIVPFEEDVEFSNIRPRSYYTYKIPELSPGMRVLVNYNIDSPRSRGLWYDFEISKVASVDVIGKLFIVDGSIDDCNIKFIQEVMRIEETKPKKSREEVKSHKKRVYPYYCEKCKDNKMKLCKACGCKICGGKNDWDKIVLCDECDQGHHTTCLNPPLEAIPDDDWYCPQCKTDDSEIVKPGEKLKKSKKKQNMPSQVKDTKRDWGKGMACVGLTKRNDKVSKTHVGAIPGVEVGFCWKFRHGVAESGVHRPPVAGIHGQESDCAYSIVLSGGYEDDIDYGNEFFYTGSGGRDLSGNKRTSNQSFDQELTRTNKALALNCNAPFNDKEGAEATDWKSGKPVRVVRSYKLAKHSKYAPEDGYRYDGLYKVVKYYPEKGKSGFMVWRYFLRRDDPALAPWEENAKQYEMIYPEGYLAFEEAKKKKEETENKKITASKKSSPKKGHKRKTTSGPLDNLLNKKKKVEVFKIDSAIEKAIKEDTVNEKLWIECKSAVKNGKKAFLDKVEEIFQCIICIELVFNPVTLKCRHNLCQICLKESFKHSESDSYFCPHCRESLDKSEATGKLPRNEKLSVALNLLFPGYGTK</sequence>
<dbReference type="GeneID" id="115886345"/>
<evidence type="ECO:0000256" key="7">
    <source>
        <dbReference type="ARBA" id="ARBA00022786"/>
    </source>
</evidence>
<dbReference type="InterPro" id="IPR001841">
    <property type="entry name" value="Znf_RING"/>
</dbReference>
<dbReference type="SMART" id="SM00213">
    <property type="entry name" value="UBQ"/>
    <property type="match status" value="1"/>
</dbReference>
<dbReference type="Proteomes" id="UP000504635">
    <property type="component" value="Unplaced"/>
</dbReference>
<dbReference type="SUPFAM" id="SSF57903">
    <property type="entry name" value="FYVE/PHD zinc finger"/>
    <property type="match status" value="1"/>
</dbReference>
<dbReference type="InterPro" id="IPR000626">
    <property type="entry name" value="Ubiquitin-like_dom"/>
</dbReference>
<keyword evidence="19" id="KW-1185">Reference proteome</keyword>
<dbReference type="CDD" id="cd15525">
    <property type="entry name" value="PHD_UHRF1_2"/>
    <property type="match status" value="1"/>
</dbReference>
<keyword evidence="11" id="KW-0131">Cell cycle</keyword>
<gene>
    <name evidence="20" type="primary">LOC115886345</name>
</gene>
<feature type="domain" description="YDG" evidence="18">
    <location>
        <begin position="393"/>
        <end position="556"/>
    </location>
</feature>
<evidence type="ECO:0000256" key="12">
    <source>
        <dbReference type="PROSITE-ProRule" id="PRU00175"/>
    </source>
</evidence>
<dbReference type="PROSITE" id="PS51015">
    <property type="entry name" value="YDG"/>
    <property type="match status" value="1"/>
</dbReference>
<feature type="domain" description="PHD-type" evidence="15">
    <location>
        <begin position="290"/>
        <end position="340"/>
    </location>
</feature>
<evidence type="ECO:0000256" key="9">
    <source>
        <dbReference type="ARBA" id="ARBA00023125"/>
    </source>
</evidence>
<dbReference type="PROSITE" id="PS00518">
    <property type="entry name" value="ZF_RING_1"/>
    <property type="match status" value="1"/>
</dbReference>
<keyword evidence="7" id="KW-0833">Ubl conjugation pathway</keyword>
<dbReference type="SUPFAM" id="SSF88697">
    <property type="entry name" value="PUA domain-like"/>
    <property type="match status" value="1"/>
</dbReference>
<dbReference type="InterPro" id="IPR003105">
    <property type="entry name" value="SRA_YDG"/>
</dbReference>
<dbReference type="InterPro" id="IPR015947">
    <property type="entry name" value="PUA-like_sf"/>
</dbReference>
<dbReference type="SUPFAM" id="SSF54236">
    <property type="entry name" value="Ubiquitin-like"/>
    <property type="match status" value="1"/>
</dbReference>
<dbReference type="GO" id="GO:0005634">
    <property type="term" value="C:nucleus"/>
    <property type="evidence" value="ECO:0007669"/>
    <property type="project" value="UniProtKB-SubCell"/>
</dbReference>
<evidence type="ECO:0000259" key="18">
    <source>
        <dbReference type="PROSITE" id="PS51015"/>
    </source>
</evidence>
<dbReference type="Pfam" id="PF00628">
    <property type="entry name" value="PHD"/>
    <property type="match status" value="1"/>
</dbReference>
<keyword evidence="5" id="KW-0479">Metal-binding</keyword>
<evidence type="ECO:0000256" key="5">
    <source>
        <dbReference type="ARBA" id="ARBA00022723"/>
    </source>
</evidence>
<feature type="compositionally biased region" description="Basic residues" evidence="14">
    <location>
        <begin position="603"/>
        <end position="613"/>
    </location>
</feature>
<dbReference type="Pfam" id="PF00240">
    <property type="entry name" value="ubiquitin"/>
    <property type="match status" value="1"/>
</dbReference>
<dbReference type="RefSeq" id="XP_030761306.1">
    <property type="nucleotide sequence ID" value="XM_030905446.1"/>
</dbReference>
<evidence type="ECO:0000256" key="11">
    <source>
        <dbReference type="ARBA" id="ARBA00023306"/>
    </source>
</evidence>
<dbReference type="InterPro" id="IPR018957">
    <property type="entry name" value="Znf_C3HC4_RING-type"/>
</dbReference>
<comment type="pathway">
    <text evidence="2">Protein modification; protein ubiquitination.</text>
</comment>
<dbReference type="InterPro" id="IPR011011">
    <property type="entry name" value="Znf_FYVE_PHD"/>
</dbReference>
<evidence type="ECO:0000256" key="14">
    <source>
        <dbReference type="SAM" id="MobiDB-lite"/>
    </source>
</evidence>
<dbReference type="InParanoid" id="A0A6J2YD74"/>
<dbReference type="PROSITE" id="PS50053">
    <property type="entry name" value="UBIQUITIN_2"/>
    <property type="match status" value="1"/>
</dbReference>
<evidence type="ECO:0000256" key="8">
    <source>
        <dbReference type="ARBA" id="ARBA00022833"/>
    </source>
</evidence>
<dbReference type="InterPro" id="IPR017907">
    <property type="entry name" value="Znf_RING_CS"/>
</dbReference>
<dbReference type="EC" id="2.3.2.27" evidence="3"/>
<evidence type="ECO:0000256" key="10">
    <source>
        <dbReference type="ARBA" id="ARBA00023242"/>
    </source>
</evidence>
<dbReference type="Pfam" id="PF02182">
    <property type="entry name" value="SAD_SRA"/>
    <property type="match status" value="1"/>
</dbReference>
<evidence type="ECO:0000256" key="1">
    <source>
        <dbReference type="ARBA" id="ARBA00000900"/>
    </source>
</evidence>